<dbReference type="EMBL" id="CADCTC010000253">
    <property type="protein sequence ID" value="CAA9292093.1"/>
    <property type="molecule type" value="Genomic_DNA"/>
</dbReference>
<protein>
    <recommendedName>
        <fullName evidence="2">HEAT repeat domain-containing protein</fullName>
    </recommendedName>
</protein>
<accession>A0A6J4K061</accession>
<organism evidence="1">
    <name type="scientific">uncultured Chloroflexota bacterium</name>
    <dbReference type="NCBI Taxonomy" id="166587"/>
    <lineage>
        <taxon>Bacteria</taxon>
        <taxon>Bacillati</taxon>
        <taxon>Chloroflexota</taxon>
        <taxon>environmental samples</taxon>
    </lineage>
</organism>
<sequence>MPRSLRFRPLPQHPSLEQLKKQAKDLLASLRQGDQTVLHRFTRCFQVTEETCTSFKLTQAQLVLAREQGFPSWSQLAAWVTDRTLPSTPEALVQLLGARSHGVRKAVEIQLESLGKTGVDAAIRELFDPSPRVRYGAADFMDHHADEDCADKLRDMALNGPVPYVRDMALHALGCQRCKPEPLAVDILDILILRAKTEESWKKRRGAVWSLTQRNLDPGVQETLHYLAENDPHPEVAGAAR</sequence>
<evidence type="ECO:0000313" key="1">
    <source>
        <dbReference type="EMBL" id="CAA9292093.1"/>
    </source>
</evidence>
<dbReference type="SUPFAM" id="SSF48371">
    <property type="entry name" value="ARM repeat"/>
    <property type="match status" value="1"/>
</dbReference>
<name>A0A6J4K061_9CHLR</name>
<proteinExistence type="predicted"/>
<reference evidence="1" key="1">
    <citation type="submission" date="2020-02" db="EMBL/GenBank/DDBJ databases">
        <authorList>
            <person name="Meier V. D."/>
        </authorList>
    </citation>
    <scope>NUCLEOTIDE SEQUENCE</scope>
    <source>
        <strain evidence="1">AVDCRST_MAG77</strain>
    </source>
</reference>
<dbReference type="Gene3D" id="1.25.10.10">
    <property type="entry name" value="Leucine-rich Repeat Variant"/>
    <property type="match status" value="1"/>
</dbReference>
<gene>
    <name evidence="1" type="ORF">AVDCRST_MAG77-5246</name>
</gene>
<evidence type="ECO:0008006" key="2">
    <source>
        <dbReference type="Google" id="ProtNLM"/>
    </source>
</evidence>
<dbReference type="Pfam" id="PF13646">
    <property type="entry name" value="HEAT_2"/>
    <property type="match status" value="1"/>
</dbReference>
<dbReference type="InterPro" id="IPR011989">
    <property type="entry name" value="ARM-like"/>
</dbReference>
<dbReference type="InterPro" id="IPR016024">
    <property type="entry name" value="ARM-type_fold"/>
</dbReference>
<dbReference type="AlphaFoldDB" id="A0A6J4K061"/>